<dbReference type="Proteomes" id="UP000054559">
    <property type="component" value="Unassembled WGS sequence"/>
</dbReference>
<dbReference type="EMBL" id="DS268149">
    <property type="protein sequence ID" value="KMU76792.1"/>
    <property type="molecule type" value="Genomic_DNA"/>
</dbReference>
<protein>
    <submittedName>
        <fullName evidence="1">Uncharacterized protein</fullName>
    </submittedName>
</protein>
<evidence type="ECO:0000313" key="2">
    <source>
        <dbReference type="Proteomes" id="UP000054559"/>
    </source>
</evidence>
<gene>
    <name evidence="1" type="ORF">CISG_05625</name>
</gene>
<sequence>MAVTTTNSVFWTASHLPSSSKPRAQAPRSNVSTSLYFRAASQTRISPPGPGSPLSAKRRQGCTLFVPMVLRGVEDADLLQHLGHSSVKGLIALALLLELMLHWRI</sequence>
<reference evidence="2" key="1">
    <citation type="journal article" date="2010" name="Genome Res.">
        <title>Population genomic sequencing of Coccidioides fungi reveals recent hybridization and transposon control.</title>
        <authorList>
            <person name="Neafsey D.E."/>
            <person name="Barker B.M."/>
            <person name="Sharpton T.J."/>
            <person name="Stajich J.E."/>
            <person name="Park D.J."/>
            <person name="Whiston E."/>
            <person name="Hung C.-Y."/>
            <person name="McMahan C."/>
            <person name="White J."/>
            <person name="Sykes S."/>
            <person name="Heiman D."/>
            <person name="Young S."/>
            <person name="Zeng Q."/>
            <person name="Abouelleil A."/>
            <person name="Aftuck L."/>
            <person name="Bessette D."/>
            <person name="Brown A."/>
            <person name="FitzGerald M."/>
            <person name="Lui A."/>
            <person name="Macdonald J.P."/>
            <person name="Priest M."/>
            <person name="Orbach M.J."/>
            <person name="Galgiani J.N."/>
            <person name="Kirkland T.N."/>
            <person name="Cole G.T."/>
            <person name="Birren B.W."/>
            <person name="Henn M.R."/>
            <person name="Taylor J.W."/>
            <person name="Rounsley S.D."/>
        </authorList>
    </citation>
    <scope>NUCLEOTIDE SEQUENCE [LARGE SCALE GENOMIC DNA]</scope>
    <source>
        <strain evidence="2">RMSCC 3703</strain>
    </source>
</reference>
<accession>A0A0J8TSN8</accession>
<dbReference type="AlphaFoldDB" id="A0A0J8TSN8"/>
<proteinExistence type="predicted"/>
<evidence type="ECO:0000313" key="1">
    <source>
        <dbReference type="EMBL" id="KMU76792.1"/>
    </source>
</evidence>
<organism evidence="1 2">
    <name type="scientific">Coccidioides immitis RMSCC 3703</name>
    <dbReference type="NCBI Taxonomy" id="454286"/>
    <lineage>
        <taxon>Eukaryota</taxon>
        <taxon>Fungi</taxon>
        <taxon>Dikarya</taxon>
        <taxon>Ascomycota</taxon>
        <taxon>Pezizomycotina</taxon>
        <taxon>Eurotiomycetes</taxon>
        <taxon>Eurotiomycetidae</taxon>
        <taxon>Onygenales</taxon>
        <taxon>Onygenaceae</taxon>
        <taxon>Coccidioides</taxon>
    </lineage>
</organism>
<name>A0A0J8TSN8_COCIT</name>